<feature type="region of interest" description="Disordered" evidence="15">
    <location>
        <begin position="396"/>
        <end position="444"/>
    </location>
</feature>
<evidence type="ECO:0000256" key="2">
    <source>
        <dbReference type="ARBA" id="ARBA00004651"/>
    </source>
</evidence>
<dbReference type="Pfam" id="PF00018">
    <property type="entry name" value="SH3_1"/>
    <property type="match status" value="2"/>
</dbReference>
<dbReference type="SMART" id="SM00326">
    <property type="entry name" value="SH3"/>
    <property type="match status" value="2"/>
</dbReference>
<dbReference type="Proteomes" id="UP000623467">
    <property type="component" value="Unassembled WGS sequence"/>
</dbReference>
<dbReference type="InterPro" id="IPR001452">
    <property type="entry name" value="SH3_domain"/>
</dbReference>
<name>A0A8H7CCK6_9AGAR</name>
<dbReference type="OrthoDB" id="4062651at2759"/>
<evidence type="ECO:0000259" key="16">
    <source>
        <dbReference type="PROSITE" id="PS50002"/>
    </source>
</evidence>
<evidence type="ECO:0000256" key="9">
    <source>
        <dbReference type="ARBA" id="ARBA00022989"/>
    </source>
</evidence>
<keyword evidence="10" id="KW-0346">Stress response</keyword>
<evidence type="ECO:0000256" key="3">
    <source>
        <dbReference type="ARBA" id="ARBA00006529"/>
    </source>
</evidence>
<keyword evidence="6 14" id="KW-0728">SH3 domain</keyword>
<dbReference type="InterPro" id="IPR008266">
    <property type="entry name" value="Tyr_kinase_AS"/>
</dbReference>
<keyword evidence="18" id="KW-0808">Transferase</keyword>
<keyword evidence="8" id="KW-0812">Transmembrane</keyword>
<evidence type="ECO:0000256" key="12">
    <source>
        <dbReference type="ARBA" id="ARBA00047559"/>
    </source>
</evidence>
<evidence type="ECO:0000256" key="10">
    <source>
        <dbReference type="ARBA" id="ARBA00023016"/>
    </source>
</evidence>
<evidence type="ECO:0000256" key="11">
    <source>
        <dbReference type="ARBA" id="ARBA00023136"/>
    </source>
</evidence>
<organism evidence="18 19">
    <name type="scientific">Mycena sanguinolenta</name>
    <dbReference type="NCBI Taxonomy" id="230812"/>
    <lineage>
        <taxon>Eukaryota</taxon>
        <taxon>Fungi</taxon>
        <taxon>Dikarya</taxon>
        <taxon>Basidiomycota</taxon>
        <taxon>Agaricomycotina</taxon>
        <taxon>Agaricomycetes</taxon>
        <taxon>Agaricomycetidae</taxon>
        <taxon>Agaricales</taxon>
        <taxon>Marasmiineae</taxon>
        <taxon>Mycenaceae</taxon>
        <taxon>Mycena</taxon>
    </lineage>
</organism>
<dbReference type="Gene3D" id="2.30.30.40">
    <property type="entry name" value="SH3 Domains"/>
    <property type="match status" value="2"/>
</dbReference>
<accession>A0A8H7CCK6</accession>
<dbReference type="PROSITE" id="PS00109">
    <property type="entry name" value="PROTEIN_KINASE_TYR"/>
    <property type="match status" value="1"/>
</dbReference>
<evidence type="ECO:0000256" key="4">
    <source>
        <dbReference type="ARBA" id="ARBA00009739"/>
    </source>
</evidence>
<evidence type="ECO:0000256" key="8">
    <source>
        <dbReference type="ARBA" id="ARBA00022692"/>
    </source>
</evidence>
<dbReference type="GO" id="GO:0005524">
    <property type="term" value="F:ATP binding"/>
    <property type="evidence" value="ECO:0007669"/>
    <property type="project" value="InterPro"/>
</dbReference>
<evidence type="ECO:0000256" key="1">
    <source>
        <dbReference type="ARBA" id="ARBA00001946"/>
    </source>
</evidence>
<feature type="domain" description="Protein kinase" evidence="17">
    <location>
        <begin position="121"/>
        <end position="377"/>
    </location>
</feature>
<dbReference type="Gene3D" id="1.10.510.10">
    <property type="entry name" value="Transferase(Phosphotransferase) domain 1"/>
    <property type="match status" value="1"/>
</dbReference>
<feature type="region of interest" description="Disordered" evidence="15">
    <location>
        <begin position="463"/>
        <end position="527"/>
    </location>
</feature>
<evidence type="ECO:0000256" key="6">
    <source>
        <dbReference type="ARBA" id="ARBA00022443"/>
    </source>
</evidence>
<evidence type="ECO:0000256" key="14">
    <source>
        <dbReference type="PROSITE-ProRule" id="PRU00192"/>
    </source>
</evidence>
<evidence type="ECO:0000256" key="7">
    <source>
        <dbReference type="ARBA" id="ARBA00022475"/>
    </source>
</evidence>
<dbReference type="GO" id="GO:0005886">
    <property type="term" value="C:plasma membrane"/>
    <property type="evidence" value="ECO:0007669"/>
    <property type="project" value="UniProtKB-SubCell"/>
</dbReference>
<comment type="cofactor">
    <cofactor evidence="1">
        <name>Mg(2+)</name>
        <dbReference type="ChEBI" id="CHEBI:18420"/>
    </cofactor>
</comment>
<dbReference type="PROSITE" id="PS50011">
    <property type="entry name" value="PROTEIN_KINASE_DOM"/>
    <property type="match status" value="1"/>
</dbReference>
<dbReference type="PROSITE" id="PS50002">
    <property type="entry name" value="SH3"/>
    <property type="match status" value="2"/>
</dbReference>
<keyword evidence="18" id="KW-0418">Kinase</keyword>
<comment type="similarity">
    <text evidence="4">Belongs to the SHO1 family.</text>
</comment>
<comment type="subcellular location">
    <subcellularLocation>
        <location evidence="2">Cell membrane</location>
        <topology evidence="2">Multi-pass membrane protein</topology>
    </subcellularLocation>
</comment>
<dbReference type="CDD" id="cd11855">
    <property type="entry name" value="SH3_Sho1p"/>
    <property type="match status" value="2"/>
</dbReference>
<gene>
    <name evidence="18" type="ORF">MSAN_02435300</name>
</gene>
<dbReference type="InterPro" id="IPR011009">
    <property type="entry name" value="Kinase-like_dom_sf"/>
</dbReference>
<dbReference type="EMBL" id="JACAZH010000060">
    <property type="protein sequence ID" value="KAF7331167.1"/>
    <property type="molecule type" value="Genomic_DNA"/>
</dbReference>
<feature type="compositionally biased region" description="Polar residues" evidence="15">
    <location>
        <begin position="475"/>
        <end position="492"/>
    </location>
</feature>
<feature type="domain" description="SH3" evidence="16">
    <location>
        <begin position="528"/>
        <end position="589"/>
    </location>
</feature>
<dbReference type="Pfam" id="PF07714">
    <property type="entry name" value="PK_Tyr_Ser-Thr"/>
    <property type="match status" value="1"/>
</dbReference>
<dbReference type="GO" id="GO:0004709">
    <property type="term" value="F:MAP kinase kinase kinase activity"/>
    <property type="evidence" value="ECO:0007669"/>
    <property type="project" value="UniProtKB-EC"/>
</dbReference>
<sequence length="706" mass="77695">MTSNDVVGAIIDSLEGRQKLLELANRLELTNDLGLRTALRRDEERMATLLVSVFSSKSDEERVLRLKGNSAQHFLDVVQETLDSGFIVLQEHTRLALRIVRKLSESCDMLPSSLFIVGVEERDEHPSFGGGFGDIYRASYGGQRVALKRMRHFLRGSDLRRIRLKFCREALVWKDLHHPNILPFLGIDRDSFGPSALCMVSPWMKHGTVINYLKTHGFANVDKLLYEIAQGLEYLHSRNLVHGDLRGANILIKEDWSAYATATMSTNRAGSLYWMAPELLDPDRFNLKFSRTPATDVYAFGCVCVELYTARPPFSNMSETAALLKVLNGERPQRPLGPPAMSDTLWQHVTEFWVESRTARPSTHSVVRKMVWPHPDVTPATTDELLSPVTVAEETTFPHDPLSMPFLDRPALQPSPSLPASGGTRKTNNSTPGPASPSGKDKSWRRRTLNAFINKVLPSQIAAGRSGTANPADGSVSTVPSSGLTGSVSTHSSLDRNEVKHRKSAAEDRASAEAMNAIPTETTIDDGGHGLKARALYAYTASADDPNELSFSKGEILDIEDAHGKWWQAKKSDGSLGIAPSNYLVIIPAEGRAIPSTGHTSTSTSVGEPTVAHSNFPVIIPAEGRATTSTRNASTSSTTVGEPTEDYWQYKAKALYRYEASEDDPSELSFVKGEILDILDRRGKWWQAKKTDGSIGIAPSNYLLII</sequence>
<dbReference type="PANTHER" id="PTHR44329">
    <property type="entry name" value="SERINE/THREONINE-PROTEIN KINASE TNNI3K-RELATED"/>
    <property type="match status" value="1"/>
</dbReference>
<keyword evidence="7" id="KW-1003">Cell membrane</keyword>
<feature type="compositionally biased region" description="Basic and acidic residues" evidence="15">
    <location>
        <begin position="493"/>
        <end position="511"/>
    </location>
</feature>
<dbReference type="AlphaFoldDB" id="A0A8H7CCK6"/>
<reference evidence="18" key="1">
    <citation type="submission" date="2020-05" db="EMBL/GenBank/DDBJ databases">
        <title>Mycena genomes resolve the evolution of fungal bioluminescence.</title>
        <authorList>
            <person name="Tsai I.J."/>
        </authorList>
    </citation>
    <scope>NUCLEOTIDE SEQUENCE</scope>
    <source>
        <strain evidence="18">160909Yilan</strain>
    </source>
</reference>
<keyword evidence="9" id="KW-1133">Transmembrane helix</keyword>
<dbReference type="InterPro" id="IPR000719">
    <property type="entry name" value="Prot_kinase_dom"/>
</dbReference>
<evidence type="ECO:0000256" key="5">
    <source>
        <dbReference type="ARBA" id="ARBA00012406"/>
    </source>
</evidence>
<evidence type="ECO:0000256" key="15">
    <source>
        <dbReference type="SAM" id="MobiDB-lite"/>
    </source>
</evidence>
<evidence type="ECO:0000313" key="18">
    <source>
        <dbReference type="EMBL" id="KAF7331167.1"/>
    </source>
</evidence>
<comment type="similarity">
    <text evidence="3">Belongs to the protein kinase superfamily. STE Ser/Thr protein kinase family. MAP kinase kinase kinase subfamily.</text>
</comment>
<dbReference type="InterPro" id="IPR001245">
    <property type="entry name" value="Ser-Thr/Tyr_kinase_cat_dom"/>
</dbReference>
<keyword evidence="11" id="KW-0472">Membrane</keyword>
<dbReference type="SUPFAM" id="SSF56112">
    <property type="entry name" value="Protein kinase-like (PK-like)"/>
    <property type="match status" value="1"/>
</dbReference>
<protein>
    <recommendedName>
        <fullName evidence="5">mitogen-activated protein kinase kinase kinase</fullName>
        <ecNumber evidence="5">2.7.11.25</ecNumber>
    </recommendedName>
</protein>
<feature type="compositionally biased region" description="Polar residues" evidence="15">
    <location>
        <begin position="424"/>
        <end position="433"/>
    </location>
</feature>
<evidence type="ECO:0000256" key="13">
    <source>
        <dbReference type="ARBA" id="ARBA00048329"/>
    </source>
</evidence>
<feature type="compositionally biased region" description="Low complexity" evidence="15">
    <location>
        <begin position="410"/>
        <end position="421"/>
    </location>
</feature>
<comment type="catalytic activity">
    <reaction evidence="13">
        <text>L-seryl-[protein] + ATP = O-phospho-L-seryl-[protein] + ADP + H(+)</text>
        <dbReference type="Rhea" id="RHEA:17989"/>
        <dbReference type="Rhea" id="RHEA-COMP:9863"/>
        <dbReference type="Rhea" id="RHEA-COMP:11604"/>
        <dbReference type="ChEBI" id="CHEBI:15378"/>
        <dbReference type="ChEBI" id="CHEBI:29999"/>
        <dbReference type="ChEBI" id="CHEBI:30616"/>
        <dbReference type="ChEBI" id="CHEBI:83421"/>
        <dbReference type="ChEBI" id="CHEBI:456216"/>
        <dbReference type="EC" id="2.7.11.25"/>
    </reaction>
</comment>
<feature type="domain" description="SH3" evidence="16">
    <location>
        <begin position="647"/>
        <end position="706"/>
    </location>
</feature>
<comment type="caution">
    <text evidence="18">The sequence shown here is derived from an EMBL/GenBank/DDBJ whole genome shotgun (WGS) entry which is preliminary data.</text>
</comment>
<dbReference type="SUPFAM" id="SSF50044">
    <property type="entry name" value="SH3-domain"/>
    <property type="match status" value="2"/>
</dbReference>
<dbReference type="InterPro" id="IPR051681">
    <property type="entry name" value="Ser/Thr_Kinases-Pseudokinases"/>
</dbReference>
<dbReference type="InterPro" id="IPR035522">
    <property type="entry name" value="Sho1_SH3"/>
</dbReference>
<keyword evidence="19" id="KW-1185">Reference proteome</keyword>
<comment type="catalytic activity">
    <reaction evidence="12">
        <text>L-threonyl-[protein] + ATP = O-phospho-L-threonyl-[protein] + ADP + H(+)</text>
        <dbReference type="Rhea" id="RHEA:46608"/>
        <dbReference type="Rhea" id="RHEA-COMP:11060"/>
        <dbReference type="Rhea" id="RHEA-COMP:11605"/>
        <dbReference type="ChEBI" id="CHEBI:15378"/>
        <dbReference type="ChEBI" id="CHEBI:30013"/>
        <dbReference type="ChEBI" id="CHEBI:30616"/>
        <dbReference type="ChEBI" id="CHEBI:61977"/>
        <dbReference type="ChEBI" id="CHEBI:456216"/>
        <dbReference type="EC" id="2.7.11.25"/>
    </reaction>
</comment>
<evidence type="ECO:0000313" key="19">
    <source>
        <dbReference type="Proteomes" id="UP000623467"/>
    </source>
</evidence>
<dbReference type="EC" id="2.7.11.25" evidence="5"/>
<proteinExistence type="inferred from homology"/>
<dbReference type="PRINTS" id="PR00452">
    <property type="entry name" value="SH3DOMAIN"/>
</dbReference>
<dbReference type="InterPro" id="IPR036028">
    <property type="entry name" value="SH3-like_dom_sf"/>
</dbReference>
<evidence type="ECO:0000259" key="17">
    <source>
        <dbReference type="PROSITE" id="PS50011"/>
    </source>
</evidence>